<name>A0A9N7RRJ5_STRHE</name>
<proteinExistence type="predicted"/>
<comment type="caution">
    <text evidence="2">The sequence shown here is derived from an EMBL/GenBank/DDBJ whole genome shotgun (WGS) entry which is preliminary data.</text>
</comment>
<reference evidence="2" key="1">
    <citation type="submission" date="2019-12" db="EMBL/GenBank/DDBJ databases">
        <authorList>
            <person name="Scholes J."/>
        </authorList>
    </citation>
    <scope>NUCLEOTIDE SEQUENCE</scope>
</reference>
<organism evidence="2 3">
    <name type="scientific">Striga hermonthica</name>
    <name type="common">Purple witchweed</name>
    <name type="synonym">Buchnera hermonthica</name>
    <dbReference type="NCBI Taxonomy" id="68872"/>
    <lineage>
        <taxon>Eukaryota</taxon>
        <taxon>Viridiplantae</taxon>
        <taxon>Streptophyta</taxon>
        <taxon>Embryophyta</taxon>
        <taxon>Tracheophyta</taxon>
        <taxon>Spermatophyta</taxon>
        <taxon>Magnoliopsida</taxon>
        <taxon>eudicotyledons</taxon>
        <taxon>Gunneridae</taxon>
        <taxon>Pentapetalae</taxon>
        <taxon>asterids</taxon>
        <taxon>lamiids</taxon>
        <taxon>Lamiales</taxon>
        <taxon>Orobanchaceae</taxon>
        <taxon>Buchnereae</taxon>
        <taxon>Striga</taxon>
    </lineage>
</organism>
<keyword evidence="2" id="KW-0418">Kinase</keyword>
<evidence type="ECO:0000313" key="3">
    <source>
        <dbReference type="Proteomes" id="UP001153555"/>
    </source>
</evidence>
<evidence type="ECO:0000256" key="1">
    <source>
        <dbReference type="SAM" id="MobiDB-lite"/>
    </source>
</evidence>
<dbReference type="PANTHER" id="PTHR47342">
    <property type="entry name" value="PROTEIN PTST, CHLOROPLASTIC"/>
    <property type="match status" value="1"/>
</dbReference>
<protein>
    <submittedName>
        <fullName evidence="2">5-AMP-activated protein kinase-related</fullName>
    </submittedName>
</protein>
<evidence type="ECO:0000313" key="2">
    <source>
        <dbReference type="EMBL" id="CAA0841078.1"/>
    </source>
</evidence>
<keyword evidence="3" id="KW-1185">Reference proteome</keyword>
<feature type="region of interest" description="Disordered" evidence="1">
    <location>
        <begin position="50"/>
        <end position="73"/>
    </location>
</feature>
<sequence length="104" mass="11699">MSTALQPCLPRLNSKRIEKAQLRSGAKEFNKPIGVSIPGHKVNRKIFSALQSNDSSDDDDETSPLERPPNSEELKALLADSERSKLVRKLSEANQQNRFLKRQV</sequence>
<dbReference type="EMBL" id="CACSLK010034050">
    <property type="protein sequence ID" value="CAA0841078.1"/>
    <property type="molecule type" value="Genomic_DNA"/>
</dbReference>
<dbReference type="Proteomes" id="UP001153555">
    <property type="component" value="Unassembled WGS sequence"/>
</dbReference>
<dbReference type="AlphaFoldDB" id="A0A9N7RRJ5"/>
<accession>A0A9N7RRJ5</accession>
<dbReference type="OrthoDB" id="531008at2759"/>
<keyword evidence="2" id="KW-0808">Transferase</keyword>
<gene>
    <name evidence="2" type="ORF">SHERM_07112</name>
</gene>
<dbReference type="PANTHER" id="PTHR47342:SF1">
    <property type="entry name" value="PROTEIN PTST, CHLOROPLASTIC"/>
    <property type="match status" value="1"/>
</dbReference>
<dbReference type="GO" id="GO:0016301">
    <property type="term" value="F:kinase activity"/>
    <property type="evidence" value="ECO:0007669"/>
    <property type="project" value="UniProtKB-KW"/>
</dbReference>